<feature type="transmembrane region" description="Helical" evidence="8">
    <location>
        <begin position="201"/>
        <end position="225"/>
    </location>
</feature>
<gene>
    <name evidence="9" type="ORF">SAMN02745857_02333</name>
</gene>
<dbReference type="Proteomes" id="UP000192761">
    <property type="component" value="Unassembled WGS sequence"/>
</dbReference>
<dbReference type="Gene3D" id="1.10.3470.10">
    <property type="entry name" value="ABC transporter involved in vitamin B12 uptake, BtuC"/>
    <property type="match status" value="1"/>
</dbReference>
<evidence type="ECO:0000256" key="8">
    <source>
        <dbReference type="SAM" id="Phobius"/>
    </source>
</evidence>
<keyword evidence="7 8" id="KW-0472">Membrane</keyword>
<comment type="similarity">
    <text evidence="2">Belongs to the binding-protein-dependent transport system permease family. FecCD subfamily.</text>
</comment>
<keyword evidence="4" id="KW-1003">Cell membrane</keyword>
<dbReference type="AlphaFoldDB" id="A0A1W1XPY0"/>
<proteinExistence type="inferred from homology"/>
<reference evidence="9 10" key="1">
    <citation type="submission" date="2017-04" db="EMBL/GenBank/DDBJ databases">
        <authorList>
            <person name="Afonso C.L."/>
            <person name="Miller P.J."/>
            <person name="Scott M.A."/>
            <person name="Spackman E."/>
            <person name="Goraichik I."/>
            <person name="Dimitrov K.M."/>
            <person name="Suarez D.L."/>
            <person name="Swayne D.E."/>
        </authorList>
    </citation>
    <scope>NUCLEOTIDE SEQUENCE [LARGE SCALE GENOMIC DNA]</scope>
    <source>
        <strain evidence="9 10">DSM 23236</strain>
    </source>
</reference>
<feature type="transmembrane region" description="Helical" evidence="8">
    <location>
        <begin position="72"/>
        <end position="89"/>
    </location>
</feature>
<dbReference type="PANTHER" id="PTHR30472:SF1">
    <property type="entry name" value="FE(3+) DICITRATE TRANSPORT SYSTEM PERMEASE PROTEIN FECC-RELATED"/>
    <property type="match status" value="1"/>
</dbReference>
<evidence type="ECO:0000256" key="1">
    <source>
        <dbReference type="ARBA" id="ARBA00004651"/>
    </source>
</evidence>
<keyword evidence="6 8" id="KW-1133">Transmembrane helix</keyword>
<evidence type="ECO:0000256" key="2">
    <source>
        <dbReference type="ARBA" id="ARBA00007935"/>
    </source>
</evidence>
<comment type="subcellular location">
    <subcellularLocation>
        <location evidence="1">Cell membrane</location>
        <topology evidence="1">Multi-pass membrane protein</topology>
    </subcellularLocation>
</comment>
<dbReference type="EMBL" id="FWXD01000012">
    <property type="protein sequence ID" value="SMC25905.1"/>
    <property type="molecule type" value="Genomic_DNA"/>
</dbReference>
<feature type="transmembrane region" description="Helical" evidence="8">
    <location>
        <begin position="128"/>
        <end position="147"/>
    </location>
</feature>
<keyword evidence="10" id="KW-1185">Reference proteome</keyword>
<feature type="transmembrane region" description="Helical" evidence="8">
    <location>
        <begin position="318"/>
        <end position="335"/>
    </location>
</feature>
<evidence type="ECO:0000313" key="9">
    <source>
        <dbReference type="EMBL" id="SMC25905.1"/>
    </source>
</evidence>
<dbReference type="InterPro" id="IPR037294">
    <property type="entry name" value="ABC_BtuC-like"/>
</dbReference>
<evidence type="ECO:0000256" key="6">
    <source>
        <dbReference type="ARBA" id="ARBA00022989"/>
    </source>
</evidence>
<keyword evidence="5 8" id="KW-0812">Transmembrane</keyword>
<dbReference type="GO" id="GO:0005886">
    <property type="term" value="C:plasma membrane"/>
    <property type="evidence" value="ECO:0007669"/>
    <property type="project" value="UniProtKB-SubCell"/>
</dbReference>
<dbReference type="RefSeq" id="WP_176216900.1">
    <property type="nucleotide sequence ID" value="NZ_FWXD01000012.1"/>
</dbReference>
<sequence>MTARVFSGAEQGALLVVLALLMLALLMLASLLLGAGEIGPADSLRYLLGLAAPAQLPQDMAMVMWQMRLPRMLAAVLVGGALGMAGMLLQTVTRNPLAEPGLLGVNAGAALGVVIGIACAGADVGAGYLLWALLGATLGNGCVLLATRLDQYVDAPLRLVLAGAALSATFHGLTSSILLAQQSGYDQYRFWIMGSLSGISPAALGWVAPAIVTGAALALLLSRALAALQLGDDSACALGHRPALVRTGIACAATLLTGSAVALAGPIAFLGLLAPFLARQCKCTTPAARLLLAALFGMALLLAADIAARLLARPFETPASVVTALLGAPLLVWIARRSSREGLA</sequence>
<dbReference type="CDD" id="cd06550">
    <property type="entry name" value="TM_ABC_iron-siderophores_like"/>
    <property type="match status" value="1"/>
</dbReference>
<feature type="transmembrane region" description="Helical" evidence="8">
    <location>
        <begin position="12"/>
        <end position="34"/>
    </location>
</feature>
<dbReference type="SUPFAM" id="SSF81345">
    <property type="entry name" value="ABC transporter involved in vitamin B12 uptake, BtuC"/>
    <property type="match status" value="1"/>
</dbReference>
<dbReference type="Pfam" id="PF01032">
    <property type="entry name" value="FecCD"/>
    <property type="match status" value="1"/>
</dbReference>
<feature type="transmembrane region" description="Helical" evidence="8">
    <location>
        <begin position="290"/>
        <end position="312"/>
    </location>
</feature>
<dbReference type="STRING" id="1121001.SAMN02745857_02333"/>
<protein>
    <submittedName>
        <fullName evidence="9">Iron complex transport system permease protein</fullName>
    </submittedName>
</protein>
<dbReference type="PANTHER" id="PTHR30472">
    <property type="entry name" value="FERRIC ENTEROBACTIN TRANSPORT SYSTEM PERMEASE PROTEIN"/>
    <property type="match status" value="1"/>
</dbReference>
<evidence type="ECO:0000313" key="10">
    <source>
        <dbReference type="Proteomes" id="UP000192761"/>
    </source>
</evidence>
<name>A0A1W1XPY0_9NEIS</name>
<dbReference type="GO" id="GO:0033214">
    <property type="term" value="P:siderophore-iron import into cell"/>
    <property type="evidence" value="ECO:0007669"/>
    <property type="project" value="TreeGrafter"/>
</dbReference>
<evidence type="ECO:0000256" key="5">
    <source>
        <dbReference type="ARBA" id="ARBA00022692"/>
    </source>
</evidence>
<dbReference type="GO" id="GO:0022857">
    <property type="term" value="F:transmembrane transporter activity"/>
    <property type="evidence" value="ECO:0007669"/>
    <property type="project" value="InterPro"/>
</dbReference>
<accession>A0A1W1XPY0</accession>
<feature type="transmembrane region" description="Helical" evidence="8">
    <location>
        <begin position="159"/>
        <end position="180"/>
    </location>
</feature>
<keyword evidence="3" id="KW-0813">Transport</keyword>
<evidence type="ECO:0000256" key="3">
    <source>
        <dbReference type="ARBA" id="ARBA00022448"/>
    </source>
</evidence>
<evidence type="ECO:0000256" key="7">
    <source>
        <dbReference type="ARBA" id="ARBA00023136"/>
    </source>
</evidence>
<evidence type="ECO:0000256" key="4">
    <source>
        <dbReference type="ARBA" id="ARBA00022475"/>
    </source>
</evidence>
<feature type="transmembrane region" description="Helical" evidence="8">
    <location>
        <begin position="101"/>
        <end position="121"/>
    </location>
</feature>
<feature type="transmembrane region" description="Helical" evidence="8">
    <location>
        <begin position="245"/>
        <end position="278"/>
    </location>
</feature>
<organism evidence="9 10">
    <name type="scientific">Andreprevotia lacus DSM 23236</name>
    <dbReference type="NCBI Taxonomy" id="1121001"/>
    <lineage>
        <taxon>Bacteria</taxon>
        <taxon>Pseudomonadati</taxon>
        <taxon>Pseudomonadota</taxon>
        <taxon>Betaproteobacteria</taxon>
        <taxon>Neisseriales</taxon>
        <taxon>Chitinibacteraceae</taxon>
        <taxon>Andreprevotia</taxon>
    </lineage>
</organism>
<dbReference type="InterPro" id="IPR000522">
    <property type="entry name" value="ABC_transptr_permease_BtuC"/>
</dbReference>